<protein>
    <submittedName>
        <fullName evidence="2">Uncharacterized protein</fullName>
    </submittedName>
</protein>
<accession>A0AA36G6A5</accession>
<comment type="caution">
    <text evidence="2">The sequence shown here is derived from an EMBL/GenBank/DDBJ whole genome shotgun (WGS) entry which is preliminary data.</text>
</comment>
<dbReference type="Proteomes" id="UP001177023">
    <property type="component" value="Unassembled WGS sequence"/>
</dbReference>
<keyword evidence="1" id="KW-0812">Transmembrane</keyword>
<dbReference type="EMBL" id="CATQJA010002662">
    <property type="protein sequence ID" value="CAJ0581057.1"/>
    <property type="molecule type" value="Genomic_DNA"/>
</dbReference>
<gene>
    <name evidence="2" type="ORF">MSPICULIGERA_LOCUS19226</name>
</gene>
<evidence type="ECO:0000313" key="3">
    <source>
        <dbReference type="Proteomes" id="UP001177023"/>
    </source>
</evidence>
<evidence type="ECO:0000313" key="2">
    <source>
        <dbReference type="EMBL" id="CAJ0581057.1"/>
    </source>
</evidence>
<sequence>MTSIRLAYYCDDEPSWLVTETNMRFRCQKHTFYHWVANFNNRDVFWLGLILGVLSAIIYQLYRCRRLLLLIWLQAVEEAEADADGLMTGLSDPFEMMRRNMEDERILDSDDEQG</sequence>
<keyword evidence="3" id="KW-1185">Reference proteome</keyword>
<keyword evidence="1" id="KW-1133">Transmembrane helix</keyword>
<proteinExistence type="predicted"/>
<dbReference type="AlphaFoldDB" id="A0AA36G6A5"/>
<feature type="transmembrane region" description="Helical" evidence="1">
    <location>
        <begin position="44"/>
        <end position="62"/>
    </location>
</feature>
<evidence type="ECO:0000256" key="1">
    <source>
        <dbReference type="SAM" id="Phobius"/>
    </source>
</evidence>
<reference evidence="2" key="1">
    <citation type="submission" date="2023-06" db="EMBL/GenBank/DDBJ databases">
        <authorList>
            <person name="Delattre M."/>
        </authorList>
    </citation>
    <scope>NUCLEOTIDE SEQUENCE</scope>
    <source>
        <strain evidence="2">AF72</strain>
    </source>
</reference>
<organism evidence="2 3">
    <name type="scientific">Mesorhabditis spiculigera</name>
    <dbReference type="NCBI Taxonomy" id="96644"/>
    <lineage>
        <taxon>Eukaryota</taxon>
        <taxon>Metazoa</taxon>
        <taxon>Ecdysozoa</taxon>
        <taxon>Nematoda</taxon>
        <taxon>Chromadorea</taxon>
        <taxon>Rhabditida</taxon>
        <taxon>Rhabditina</taxon>
        <taxon>Rhabditomorpha</taxon>
        <taxon>Rhabditoidea</taxon>
        <taxon>Rhabditidae</taxon>
        <taxon>Mesorhabditinae</taxon>
        <taxon>Mesorhabditis</taxon>
    </lineage>
</organism>
<feature type="non-terminal residue" evidence="2">
    <location>
        <position position="114"/>
    </location>
</feature>
<name>A0AA36G6A5_9BILA</name>
<keyword evidence="1" id="KW-0472">Membrane</keyword>